<keyword evidence="4" id="KW-0720">Serine protease</keyword>
<keyword evidence="6" id="KW-1185">Reference proteome</keyword>
<protein>
    <submittedName>
        <fullName evidence="5">Type 1 glutamine amidotransferase-like domain-containing protein</fullName>
    </submittedName>
</protein>
<evidence type="ECO:0000313" key="6">
    <source>
        <dbReference type="Proteomes" id="UP001518925"/>
    </source>
</evidence>
<dbReference type="SUPFAM" id="SSF52317">
    <property type="entry name" value="Class I glutamine amidotransferase-like"/>
    <property type="match status" value="1"/>
</dbReference>
<organism evidence="5 6">
    <name type="scientific">Bacillus suaedaesalsae</name>
    <dbReference type="NCBI Taxonomy" id="2810349"/>
    <lineage>
        <taxon>Bacteria</taxon>
        <taxon>Bacillati</taxon>
        <taxon>Bacillota</taxon>
        <taxon>Bacilli</taxon>
        <taxon>Bacillales</taxon>
        <taxon>Bacillaceae</taxon>
        <taxon>Bacillus</taxon>
    </lineage>
</organism>
<dbReference type="EMBL" id="JAFELM010000028">
    <property type="protein sequence ID" value="MBM6617977.1"/>
    <property type="molecule type" value="Genomic_DNA"/>
</dbReference>
<dbReference type="InterPro" id="IPR029062">
    <property type="entry name" value="Class_I_gatase-like"/>
</dbReference>
<dbReference type="Pfam" id="PF03575">
    <property type="entry name" value="Peptidase_S51"/>
    <property type="match status" value="1"/>
</dbReference>
<dbReference type="CDD" id="cd03129">
    <property type="entry name" value="GAT1_Peptidase_E_like"/>
    <property type="match status" value="1"/>
</dbReference>
<proteinExistence type="inferred from homology"/>
<evidence type="ECO:0000313" key="5">
    <source>
        <dbReference type="EMBL" id="MBM6617977.1"/>
    </source>
</evidence>
<keyword evidence="2" id="KW-0645">Protease</keyword>
<dbReference type="Gene3D" id="3.40.50.880">
    <property type="match status" value="1"/>
</dbReference>
<sequence>MKTLVLLSELTRNKKIEDKLESLFSGKTFKLGYIPSRSDKTRKYFDNAQDFFKNVGVDELLYFDVDEEFDESLIKDLKMCDGIYLSGGNTFYFLKKLRESNMLCLIREFVKEGKILMGVSAGSILMSKTIDMAHLLDDNLVDLKDLTSLGLVDFEVLPHWNDQLNLLGEHHQNTIFCLHDGDGIFIQGEKMDIIGNVREIKGEL</sequence>
<dbReference type="InterPro" id="IPR005320">
    <property type="entry name" value="Peptidase_S51"/>
</dbReference>
<evidence type="ECO:0000256" key="2">
    <source>
        <dbReference type="ARBA" id="ARBA00022670"/>
    </source>
</evidence>
<name>A0ABS2DHL5_9BACI</name>
<gene>
    <name evidence="5" type="ORF">JR050_09885</name>
</gene>
<comment type="similarity">
    <text evidence="1">Belongs to the peptidase S51 family.</text>
</comment>
<evidence type="ECO:0000256" key="4">
    <source>
        <dbReference type="ARBA" id="ARBA00022825"/>
    </source>
</evidence>
<reference evidence="5 6" key="1">
    <citation type="submission" date="2021-02" db="EMBL/GenBank/DDBJ databases">
        <title>Bacillus sp. RD4P76, an endophyte from a halophyte.</title>
        <authorList>
            <person name="Sun J.-Q."/>
        </authorList>
    </citation>
    <scope>NUCLEOTIDE SEQUENCE [LARGE SCALE GENOMIC DNA]</scope>
    <source>
        <strain evidence="5 6">RD4P76</strain>
    </source>
</reference>
<dbReference type="RefSeq" id="WP_204203326.1">
    <property type="nucleotide sequence ID" value="NZ_JAFELM010000028.1"/>
</dbReference>
<evidence type="ECO:0000256" key="1">
    <source>
        <dbReference type="ARBA" id="ARBA00006534"/>
    </source>
</evidence>
<evidence type="ECO:0000256" key="3">
    <source>
        <dbReference type="ARBA" id="ARBA00022801"/>
    </source>
</evidence>
<keyword evidence="3" id="KW-0378">Hydrolase</keyword>
<accession>A0ABS2DHL5</accession>
<comment type="caution">
    <text evidence="5">The sequence shown here is derived from an EMBL/GenBank/DDBJ whole genome shotgun (WGS) entry which is preliminary data.</text>
</comment>
<dbReference type="Proteomes" id="UP001518925">
    <property type="component" value="Unassembled WGS sequence"/>
</dbReference>
<dbReference type="PANTHER" id="PTHR20842:SF0">
    <property type="entry name" value="ALPHA-ASPARTYL DIPEPTIDASE"/>
    <property type="match status" value="1"/>
</dbReference>
<dbReference type="PANTHER" id="PTHR20842">
    <property type="entry name" value="PROTEASE S51 ALPHA-ASPARTYL DIPEPTIDASE"/>
    <property type="match status" value="1"/>
</dbReference>